<proteinExistence type="predicted"/>
<reference evidence="2 3" key="1">
    <citation type="submission" date="2021-05" db="EMBL/GenBank/DDBJ databases">
        <title>Genome Assembly of Synthetic Allotetraploid Brassica napus Reveals Homoeologous Exchanges between Subgenomes.</title>
        <authorList>
            <person name="Davis J.T."/>
        </authorList>
    </citation>
    <scope>NUCLEOTIDE SEQUENCE [LARGE SCALE GENOMIC DNA]</scope>
    <source>
        <strain evidence="3">cv. Da-Ae</strain>
        <tissue evidence="2">Seedling</tissue>
    </source>
</reference>
<feature type="transmembrane region" description="Helical" evidence="1">
    <location>
        <begin position="475"/>
        <end position="497"/>
    </location>
</feature>
<protein>
    <submittedName>
        <fullName evidence="2">Uncharacterized protein</fullName>
    </submittedName>
</protein>
<dbReference type="InterPro" id="IPR029164">
    <property type="entry name" value="PIG-Y"/>
</dbReference>
<organism evidence="2 3">
    <name type="scientific">Brassica napus</name>
    <name type="common">Rape</name>
    <dbReference type="NCBI Taxonomy" id="3708"/>
    <lineage>
        <taxon>Eukaryota</taxon>
        <taxon>Viridiplantae</taxon>
        <taxon>Streptophyta</taxon>
        <taxon>Embryophyta</taxon>
        <taxon>Tracheophyta</taxon>
        <taxon>Spermatophyta</taxon>
        <taxon>Magnoliopsida</taxon>
        <taxon>eudicotyledons</taxon>
        <taxon>Gunneridae</taxon>
        <taxon>Pentapetalae</taxon>
        <taxon>rosids</taxon>
        <taxon>malvids</taxon>
        <taxon>Brassicales</taxon>
        <taxon>Brassicaceae</taxon>
        <taxon>Brassiceae</taxon>
        <taxon>Brassica</taxon>
    </lineage>
</organism>
<keyword evidence="1" id="KW-0472">Membrane</keyword>
<evidence type="ECO:0000256" key="1">
    <source>
        <dbReference type="SAM" id="Phobius"/>
    </source>
</evidence>
<feature type="transmembrane region" description="Helical" evidence="1">
    <location>
        <begin position="559"/>
        <end position="580"/>
    </location>
</feature>
<keyword evidence="1" id="KW-1133">Transmembrane helix</keyword>
<accession>A0ABQ8EA51</accession>
<evidence type="ECO:0000313" key="3">
    <source>
        <dbReference type="Proteomes" id="UP000824890"/>
    </source>
</evidence>
<feature type="transmembrane region" description="Helical" evidence="1">
    <location>
        <begin position="517"/>
        <end position="538"/>
    </location>
</feature>
<dbReference type="Proteomes" id="UP000824890">
    <property type="component" value="Unassembled WGS sequence"/>
</dbReference>
<feature type="non-terminal residue" evidence="2">
    <location>
        <position position="1"/>
    </location>
</feature>
<name>A0ABQ8EA51_BRANA</name>
<evidence type="ECO:0000313" key="2">
    <source>
        <dbReference type="EMBL" id="KAH0938525.1"/>
    </source>
</evidence>
<dbReference type="PANTHER" id="PTHR36485:SF1">
    <property type="entry name" value="TRANSMEMBRANE PROTEIN"/>
    <property type="match status" value="1"/>
</dbReference>
<feature type="transmembrane region" description="Helical" evidence="1">
    <location>
        <begin position="351"/>
        <end position="370"/>
    </location>
</feature>
<keyword evidence="3" id="KW-1185">Reference proteome</keyword>
<sequence>LRTLIIIVGPMLSSPVRCPAARESAYRRRSSPLSFLVLLFASSSASLLYRFVSGSGLAYIYGFVLRSRGVSDPTVVRPSLEAARSGVDWGFDGGVGFSGLVSRSCFPFQISLCWSWCSRFGVEVSPLLRLVVIRGSMEVVIGLAWWFSRSVAASWRLGLTKRTQVSSSEFLGGESRTAVCSRFLWLVDVFLGDPSSFGSPYLVFVLGLLGCGDGLILGRKPNRVLLSPHHLRSPGFNQQRISPMILFGDISLLMRFRRALGVRLFSLREYHSPVLEFLVLWSYCIDGLYLHMLQVDIIIQGSCLVQIRNRQKIPPWPGDFKRWMRLIHEELETWCIIIGLYFWWFMSYRQLLLILFILKAFLQDSVVLMIKNKIQRSEWGSVRFKAWSLKISQQQNGLKLLLYWSQSKRISTPWTGIIKHVISCSGSVRDGLRCNRWIVSNDLFKEERHLLTRIESQKKDLIRPRTKWKKASESAYPTNALGSIVLLLSLLNVLFNMYYSDLPMKLLRTTTTTGELFWGYFFVIIGSVSFFGFVFAVIASTLLPLSQNPLNQGLKKDRYYYCFLVPLTIPVITVAVYFHWLSMKLFKHA</sequence>
<dbReference type="PANTHER" id="PTHR36485">
    <property type="entry name" value="OS01G0939000 PROTEIN"/>
    <property type="match status" value="1"/>
</dbReference>
<comment type="caution">
    <text evidence="2">The sequence shown here is derived from an EMBL/GenBank/DDBJ whole genome shotgun (WGS) entry which is preliminary data.</text>
</comment>
<keyword evidence="1" id="KW-0812">Transmembrane</keyword>
<gene>
    <name evidence="2" type="ORF">HID58_005986</name>
</gene>
<dbReference type="EMBL" id="JAGKQM010000002">
    <property type="protein sequence ID" value="KAH0938525.1"/>
    <property type="molecule type" value="Genomic_DNA"/>
</dbReference>
<dbReference type="Pfam" id="PF15159">
    <property type="entry name" value="PIG-Y"/>
    <property type="match status" value="1"/>
</dbReference>